<evidence type="ECO:0000313" key="2">
    <source>
        <dbReference type="Proteomes" id="UP000774570"/>
    </source>
</evidence>
<keyword evidence="2" id="KW-1185">Reference proteome</keyword>
<comment type="caution">
    <text evidence="1">The sequence shown here is derived from an EMBL/GenBank/DDBJ whole genome shotgun (WGS) entry which is preliminary data.</text>
</comment>
<proteinExistence type="predicted"/>
<dbReference type="Proteomes" id="UP000774570">
    <property type="component" value="Unassembled WGS sequence"/>
</dbReference>
<reference evidence="1 2" key="1">
    <citation type="submission" date="2021-07" db="EMBL/GenBank/DDBJ databases">
        <title>Actinomadura sp. PM05-2 isolated from lichen.</title>
        <authorList>
            <person name="Somphong A."/>
            <person name="Phongsopitanun W."/>
            <person name="Tanasupawat S."/>
            <person name="Peongsungnone V."/>
        </authorList>
    </citation>
    <scope>NUCLEOTIDE SEQUENCE [LARGE SCALE GENOMIC DNA]</scope>
    <source>
        <strain evidence="1 2">PM05-2</strain>
    </source>
</reference>
<evidence type="ECO:0008006" key="3">
    <source>
        <dbReference type="Google" id="ProtNLM"/>
    </source>
</evidence>
<dbReference type="RefSeq" id="WP_220168536.1">
    <property type="nucleotide sequence ID" value="NZ_JAIBOA010000015.1"/>
</dbReference>
<protein>
    <recommendedName>
        <fullName evidence="3">DUF3618 domain-containing protein</fullName>
    </recommendedName>
</protein>
<accession>A0ABS7FY04</accession>
<gene>
    <name evidence="1" type="ORF">K1Y72_23240</name>
</gene>
<sequence>MSERGVSIGGNANVSGQIATGDHVTMNQRTGAAGEDAFAKVERLLAEHAGAVAEAGKAARDVADLRAEAAEDDPDTDRMASGLERLGARVSGVAALAAAVGELAAALGLPHS</sequence>
<evidence type="ECO:0000313" key="1">
    <source>
        <dbReference type="EMBL" id="MBW8485313.1"/>
    </source>
</evidence>
<dbReference type="InterPro" id="IPR045999">
    <property type="entry name" value="DUF5955"/>
</dbReference>
<name>A0ABS7FY04_9ACTN</name>
<organism evidence="1 2">
    <name type="scientific">Actinomadura parmotrematis</name>
    <dbReference type="NCBI Taxonomy" id="2864039"/>
    <lineage>
        <taxon>Bacteria</taxon>
        <taxon>Bacillati</taxon>
        <taxon>Actinomycetota</taxon>
        <taxon>Actinomycetes</taxon>
        <taxon>Streptosporangiales</taxon>
        <taxon>Thermomonosporaceae</taxon>
        <taxon>Actinomadura</taxon>
    </lineage>
</organism>
<dbReference type="EMBL" id="JAIBOA010000015">
    <property type="protein sequence ID" value="MBW8485313.1"/>
    <property type="molecule type" value="Genomic_DNA"/>
</dbReference>
<dbReference type="Pfam" id="PF19380">
    <property type="entry name" value="DUF5955"/>
    <property type="match status" value="1"/>
</dbReference>